<comment type="caution">
    <text evidence="8">The sequence shown here is derived from an EMBL/GenBank/DDBJ whole genome shotgun (WGS) entry which is preliminary data.</text>
</comment>
<dbReference type="InterPro" id="IPR003599">
    <property type="entry name" value="Ig_sub"/>
</dbReference>
<dbReference type="SUPFAM" id="SSF49265">
    <property type="entry name" value="Fibronectin type III"/>
    <property type="match status" value="1"/>
</dbReference>
<feature type="domain" description="Ig-like" evidence="6">
    <location>
        <begin position="193"/>
        <end position="283"/>
    </location>
</feature>
<dbReference type="SMART" id="SM00060">
    <property type="entry name" value="FN3"/>
    <property type="match status" value="1"/>
</dbReference>
<keyword evidence="2" id="KW-0677">Repeat</keyword>
<dbReference type="CDD" id="cd00063">
    <property type="entry name" value="FN3"/>
    <property type="match status" value="2"/>
</dbReference>
<dbReference type="InterPro" id="IPR003961">
    <property type="entry name" value="FN3_dom"/>
</dbReference>
<feature type="region of interest" description="Disordered" evidence="5">
    <location>
        <begin position="340"/>
        <end position="359"/>
    </location>
</feature>
<dbReference type="AlphaFoldDB" id="A0A5N3V634"/>
<reference evidence="8 9" key="1">
    <citation type="submission" date="2019-06" db="EMBL/GenBank/DDBJ databases">
        <title>Discovery of a novel chromosome fission-fusion reversal in muntjac.</title>
        <authorList>
            <person name="Mudd A.B."/>
            <person name="Bredeson J.V."/>
            <person name="Baum R."/>
            <person name="Hockemeyer D."/>
            <person name="Rokhsar D.S."/>
        </authorList>
    </citation>
    <scope>NUCLEOTIDE SEQUENCE [LARGE SCALE GENOMIC DNA]</scope>
    <source>
        <strain evidence="8">UTSW_UCB_Mm</strain>
        <tissue evidence="8">Fibroblast cell line</tissue>
    </source>
</reference>
<evidence type="ECO:0000313" key="9">
    <source>
        <dbReference type="Proteomes" id="UP000326458"/>
    </source>
</evidence>
<dbReference type="Gene3D" id="2.60.40.10">
    <property type="entry name" value="Immunoglobulins"/>
    <property type="match status" value="3"/>
</dbReference>
<dbReference type="InterPro" id="IPR013783">
    <property type="entry name" value="Ig-like_fold"/>
</dbReference>
<evidence type="ECO:0000259" key="6">
    <source>
        <dbReference type="PROSITE" id="PS50835"/>
    </source>
</evidence>
<evidence type="ECO:0008006" key="10">
    <source>
        <dbReference type="Google" id="ProtNLM"/>
    </source>
</evidence>
<dbReference type="FunFam" id="2.60.40.10:FF:000575">
    <property type="entry name" value="Neural cell adhesion molecule 2"/>
    <property type="match status" value="1"/>
</dbReference>
<dbReference type="PROSITE" id="PS50853">
    <property type="entry name" value="FN3"/>
    <property type="match status" value="1"/>
</dbReference>
<accession>A0A5N3V634</accession>
<organism evidence="8 9">
    <name type="scientific">Muntiacus muntjak</name>
    <name type="common">Barking deer</name>
    <name type="synonym">Indian muntjac</name>
    <dbReference type="NCBI Taxonomy" id="9888"/>
    <lineage>
        <taxon>Eukaryota</taxon>
        <taxon>Metazoa</taxon>
        <taxon>Chordata</taxon>
        <taxon>Craniata</taxon>
        <taxon>Vertebrata</taxon>
        <taxon>Euteleostomi</taxon>
        <taxon>Mammalia</taxon>
        <taxon>Eutheria</taxon>
        <taxon>Laurasiatheria</taxon>
        <taxon>Artiodactyla</taxon>
        <taxon>Ruminantia</taxon>
        <taxon>Pecora</taxon>
        <taxon>Cervidae</taxon>
        <taxon>Muntiacinae</taxon>
        <taxon>Muntiacus</taxon>
    </lineage>
</organism>
<dbReference type="CDD" id="cd00096">
    <property type="entry name" value="Ig"/>
    <property type="match status" value="1"/>
</dbReference>
<keyword evidence="4" id="KW-0393">Immunoglobulin domain</keyword>
<dbReference type="Pfam" id="PF00041">
    <property type="entry name" value="fn3"/>
    <property type="match status" value="1"/>
</dbReference>
<evidence type="ECO:0000256" key="5">
    <source>
        <dbReference type="SAM" id="MobiDB-lite"/>
    </source>
</evidence>
<keyword evidence="3" id="KW-1015">Disulfide bond</keyword>
<evidence type="ECO:0000259" key="7">
    <source>
        <dbReference type="PROSITE" id="PS50853"/>
    </source>
</evidence>
<dbReference type="InterPro" id="IPR003598">
    <property type="entry name" value="Ig_sub2"/>
</dbReference>
<dbReference type="FunFam" id="2.60.40.10:FF:000436">
    <property type="entry name" value="Neural cell adhesion molecule 2"/>
    <property type="match status" value="1"/>
</dbReference>
<dbReference type="GO" id="GO:0043005">
    <property type="term" value="C:neuron projection"/>
    <property type="evidence" value="ECO:0007669"/>
    <property type="project" value="TreeGrafter"/>
</dbReference>
<evidence type="ECO:0000256" key="2">
    <source>
        <dbReference type="ARBA" id="ARBA00022737"/>
    </source>
</evidence>
<dbReference type="PROSITE" id="PS50835">
    <property type="entry name" value="IG_LIKE"/>
    <property type="match status" value="1"/>
</dbReference>
<evidence type="ECO:0000313" key="8">
    <source>
        <dbReference type="EMBL" id="KAB0344010.1"/>
    </source>
</evidence>
<evidence type="ECO:0000256" key="3">
    <source>
        <dbReference type="ARBA" id="ARBA00023157"/>
    </source>
</evidence>
<feature type="domain" description="Fibronectin type-III" evidence="7">
    <location>
        <begin position="345"/>
        <end position="440"/>
    </location>
</feature>
<dbReference type="SUPFAM" id="SSF48726">
    <property type="entry name" value="Immunoglobulin"/>
    <property type="match status" value="1"/>
</dbReference>
<keyword evidence="1" id="KW-0732">Signal</keyword>
<dbReference type="InterPro" id="IPR036116">
    <property type="entry name" value="FN3_sf"/>
</dbReference>
<evidence type="ECO:0000256" key="1">
    <source>
        <dbReference type="ARBA" id="ARBA00022729"/>
    </source>
</evidence>
<dbReference type="InterPro" id="IPR051170">
    <property type="entry name" value="Neural/epithelial_adhesion"/>
</dbReference>
<dbReference type="InterPro" id="IPR036179">
    <property type="entry name" value="Ig-like_dom_sf"/>
</dbReference>
<dbReference type="InterPro" id="IPR007110">
    <property type="entry name" value="Ig-like_dom"/>
</dbReference>
<evidence type="ECO:0000256" key="4">
    <source>
        <dbReference type="ARBA" id="ARBA00023319"/>
    </source>
</evidence>
<dbReference type="Proteomes" id="UP000326458">
    <property type="component" value="Unassembled WGS sequence"/>
</dbReference>
<dbReference type="PANTHER" id="PTHR12231:SF231">
    <property type="entry name" value="NEURAL CELL ADHESION MOLECULE 2"/>
    <property type="match status" value="1"/>
</dbReference>
<protein>
    <recommendedName>
        <fullName evidence="10">Neural cell adhesion molecule 2</fullName>
    </recommendedName>
</protein>
<dbReference type="PANTHER" id="PTHR12231">
    <property type="entry name" value="CTX-RELATED TYPE I TRANSMEMBRANE PROTEIN"/>
    <property type="match status" value="1"/>
</dbReference>
<dbReference type="SMART" id="SM00409">
    <property type="entry name" value="IG"/>
    <property type="match status" value="1"/>
</dbReference>
<name>A0A5N3V634_MUNMU</name>
<dbReference type="EMBL" id="VCEA01000003">
    <property type="protein sequence ID" value="KAB0344010.1"/>
    <property type="molecule type" value="Genomic_DNA"/>
</dbReference>
<proteinExistence type="predicted"/>
<keyword evidence="9" id="KW-1185">Reference proteome</keyword>
<sequence>MPIFFLSVYKLSSLIFPHIAYISCSTFAFSISQLISLSWFLPPYDTTLMAESEEELKSFLMKVKEEGEKVDLKLNIQKIKIMASGPITSWQIGGETVRNANQNHNEVQLHASQDGCYPKVYKFSTLATRCEELTHEQHQSGLLFPSPGDLSNLGIKPTLQKYSLPSEPPGKAHSVTWRSLWTLKSLLQHYNAPKFISNQTIYYSWEGNPINISCDVKSNPPASVHWRREKLVLPAKNTTNLKTYSTGRKIILEIAPTSDNDFGRYNCTATNRIGTRFQEYILALADVPSSPYGVKIIELSQTTAKVSFSKPDSHGGVPINHYQVDVKEVASETWKIVRSHGVQSEPSPPSIHGQPSSGKSFKLSITKQDDGGAPILEYIVKYRSKDKEDQWLEKKVQGNKDHIILEHLQWTMGYEVQITAANRLGYSEPTVYEFSMPPKPNIIKGKQTIKLPLKEENGKEVLNPETIEIKVSNDIIQSKEDDSKA</sequence>
<gene>
    <name evidence="8" type="ORF">FD754_020936</name>
</gene>
<dbReference type="Pfam" id="PF13927">
    <property type="entry name" value="Ig_3"/>
    <property type="match status" value="1"/>
</dbReference>
<dbReference type="SMART" id="SM00408">
    <property type="entry name" value="IGc2"/>
    <property type="match status" value="1"/>
</dbReference>